<dbReference type="EMBL" id="CP000286">
    <property type="protein sequence ID" value="ADV19718.1"/>
    <property type="molecule type" value="Genomic_DNA"/>
</dbReference>
<protein>
    <submittedName>
        <fullName evidence="1">Uncharacterized protein</fullName>
    </submittedName>
</protein>
<dbReference type="GeneID" id="10188571"/>
<gene>
    <name evidence="1" type="ordered locus">CGB_A5760C</name>
</gene>
<sequence>MSLILASRSPWSPRACLISSKSVRETSRQEGHGLVDLLVIEIYDGLLFDILQTPKKENAGMLDCIMYGYIDTINFRSHGENEMHLSGELKPIRGSLLPKF</sequence>
<dbReference type="RefSeq" id="XP_003191505.1">
    <property type="nucleotide sequence ID" value="XM_003191457.1"/>
</dbReference>
<reference evidence="1 2" key="1">
    <citation type="journal article" date="2011" name="MBio">
        <title>Genome variation in Cryptococcus gattii, an emerging pathogen of immunocompetent hosts.</title>
        <authorList>
            <person name="D'Souza C.A."/>
            <person name="Kronstad J.W."/>
            <person name="Taylor G."/>
            <person name="Warren R."/>
            <person name="Yuen M."/>
            <person name="Hu G."/>
            <person name="Jung W.H."/>
            <person name="Sham A."/>
            <person name="Kidd S.E."/>
            <person name="Tangen K."/>
            <person name="Lee N."/>
            <person name="Zeilmaker T."/>
            <person name="Sawkins J."/>
            <person name="McVicker G."/>
            <person name="Shah S."/>
            <person name="Gnerre S."/>
            <person name="Griggs A."/>
            <person name="Zeng Q."/>
            <person name="Bartlett K."/>
            <person name="Li W."/>
            <person name="Wang X."/>
            <person name="Heitman J."/>
            <person name="Stajich J.E."/>
            <person name="Fraser J.A."/>
            <person name="Meyer W."/>
            <person name="Carter D."/>
            <person name="Schein J."/>
            <person name="Krzywinski M."/>
            <person name="Kwon-Chung K.J."/>
            <person name="Varma A."/>
            <person name="Wang J."/>
            <person name="Brunham R."/>
            <person name="Fyfe M."/>
            <person name="Ouellette B.F."/>
            <person name="Siddiqui A."/>
            <person name="Marra M."/>
            <person name="Jones S."/>
            <person name="Holt R."/>
            <person name="Birren B.W."/>
            <person name="Galagan J.E."/>
            <person name="Cuomo C.A."/>
        </authorList>
    </citation>
    <scope>NUCLEOTIDE SEQUENCE [LARGE SCALE GENOMIC DNA]</scope>
    <source>
        <strain evidence="2">WM276 / ATCC MYA-4071</strain>
    </source>
</reference>
<proteinExistence type="predicted"/>
<organism evidence="1 2">
    <name type="scientific">Cryptococcus gattii serotype B (strain WM276 / ATCC MYA-4071)</name>
    <name type="common">Filobasidiella gattii</name>
    <name type="synonym">Cryptococcus bacillisporus</name>
    <dbReference type="NCBI Taxonomy" id="367775"/>
    <lineage>
        <taxon>Eukaryota</taxon>
        <taxon>Fungi</taxon>
        <taxon>Dikarya</taxon>
        <taxon>Basidiomycota</taxon>
        <taxon>Agaricomycotina</taxon>
        <taxon>Tremellomycetes</taxon>
        <taxon>Tremellales</taxon>
        <taxon>Cryptococcaceae</taxon>
        <taxon>Cryptococcus</taxon>
        <taxon>Cryptococcus gattii species complex</taxon>
    </lineage>
</organism>
<evidence type="ECO:0000313" key="1">
    <source>
        <dbReference type="EMBL" id="ADV19718.1"/>
    </source>
</evidence>
<dbReference type="Proteomes" id="UP000007805">
    <property type="component" value="Chromosome A"/>
</dbReference>
<dbReference type="VEuPathDB" id="FungiDB:CGB_A5760C"/>
<name>E6QY22_CRYGW</name>
<evidence type="ECO:0000313" key="2">
    <source>
        <dbReference type="Proteomes" id="UP000007805"/>
    </source>
</evidence>
<dbReference type="KEGG" id="cgi:CGB_A5760C"/>
<dbReference type="AlphaFoldDB" id="E6QY22"/>
<reference key="2">
    <citation type="journal article" date="2011" name="MBio">
        <title>Genome variation in Cryptococcus gattii, an emerging pathogen of immunocompetent hosts.</title>
        <authorList>
            <person name="D'Souza C.A."/>
            <person name="Kronstad J.W."/>
            <person name="Taylor G."/>
            <person name="Warren R."/>
            <person name="Yuen M."/>
            <person name="Hu G."/>
            <person name="Jung W.H."/>
            <person name="Sham A."/>
            <person name="Kidd S.E."/>
            <person name="Tangen K."/>
            <person name="Lee N."/>
            <person name="Zeilmaker T."/>
            <person name="Sawkins J."/>
            <person name="McVicker G."/>
            <person name="Shah S."/>
            <person name="Gnerre S."/>
            <person name="Griggs A."/>
            <person name="Zeng Q."/>
            <person name="Bartlett K."/>
            <person name="Li W."/>
            <person name="Wang X."/>
            <person name="Heitman J."/>
            <person name="Stajich J.E."/>
            <person name="Fraser J.A."/>
            <person name="Meyer W."/>
            <person name="Carter D."/>
            <person name="Schein J."/>
            <person name="Krzywinski M."/>
            <person name="Kwong-Chung K.J."/>
            <person name="Varma A."/>
            <person name="Wang J."/>
            <person name="Brunham R."/>
            <person name="Fyfe M."/>
            <person name="Ouellette B.F.F."/>
            <person name="Siddiqui A."/>
            <person name="Marra M."/>
            <person name="Jones S."/>
            <person name="Holt R."/>
            <person name="Birren B.W."/>
            <person name="Galagan J.E."/>
            <person name="Cuomo C.A."/>
        </authorList>
    </citation>
    <scope>NUCLEOTIDE SEQUENCE</scope>
    <source>
        <strain>WM276</strain>
    </source>
</reference>
<accession>E6QY22</accession>
<keyword evidence="2" id="KW-1185">Reference proteome</keyword>
<dbReference type="HOGENOM" id="CLU_2305981_0_0_1"/>